<dbReference type="SUPFAM" id="SSF47323">
    <property type="entry name" value="Anticodon-binding domain of a subclass of class I aminoacyl-tRNA synthetases"/>
    <property type="match status" value="1"/>
</dbReference>
<dbReference type="GO" id="GO:0000049">
    <property type="term" value="F:tRNA binding"/>
    <property type="evidence" value="ECO:0007669"/>
    <property type="project" value="InterPro"/>
</dbReference>
<sequence>MQEISKTEEKILEVWEKNKIFEKSLEIRDKNKPYVFYDGPPFATGLPHYGHILASTIKDVIPRYFTMRGYYARRRWGWDCHGLPIENIIEKNLKISGKKQIEKIGVDVFNKACRETVLKYADQWGKMVKRIGRWIEFENSYKTMESSYMESVWWAIKQIWDKGLIYQGRRVLLYCPRCETPISNFEVAMDQSYRDLKEETVTVKFKAKNPEKYNSPRTKTSLVRGLPKNTYLLAWTTTPWTLPGNVALAVGENIDYLVVKQGEENYILAEARKDILDKDYKIIKKIKGRDLISLEYKPLFEIESIKKTSKKSHYVSAADFVTTEEGTGLVHIAPVYGEDDYNLGLKSDLPVVPLLNEQGIFNQKAPKFIQGKYFEEAEESIKKDLEKRGLLYKKEEMAHSYPLCWRCETKLLYNAIPAWFINIQKIKRRLLELNEKINWYPAHLKYGRFKKGIESAPDWNISRNRYWATALPIWRCDNQNCKEKICLGSFKELREKAVNYKQVYQSEKLEEVDLHKPYIDAIKLKCEKCGKAMSRIQEVIDCWVESGSMPFAELHYPFANKELFEKRFPAQFVAEYTSQTRAWFYVMHVVSTIIFDKAPFENVVATGTILSEKGEKLSKSKRNFPDPWELIEKYGVDALRYYLMSSALMKADDLFFREKEVDEVYKKVMLIISNVLSFYKMFEQGAENKLLPERSRRHTLFYENILDKWILARLNELIKKVTESMDKYNVVSATRPIGEFIQDLSTWYLRRSRERIKGDDKEAQKQALAVLRCALLGLSKIMAPIMPFMAEHLYKETGGEKQSVHLEDWPKYDEKIIDSAILDNMKLTREIVSLALEKRVSAGIAVRQPLNLLTIYGLKLTSDFVGLIKDEVNIKKVEFKKQKKELQVELDTKITEKLKKQGIYRELVRQINDLRKKAGLIIKDNISLYFETDSKLILSVIKNFENELKKAVIATQIKREKRGTQENKELQIQNEKIWIGIEKVK</sequence>
<proteinExistence type="inferred from homology"/>
<evidence type="ECO:0000256" key="14">
    <source>
        <dbReference type="ARBA" id="ARBA00048359"/>
    </source>
</evidence>
<comment type="subcellular location">
    <subcellularLocation>
        <location evidence="2 15">Cytoplasm</location>
    </subcellularLocation>
</comment>
<evidence type="ECO:0000313" key="19">
    <source>
        <dbReference type="Proteomes" id="UP000176974"/>
    </source>
</evidence>
<dbReference type="EC" id="6.1.1.5" evidence="15"/>
<dbReference type="AlphaFoldDB" id="A0A1G2FEH7"/>
<keyword evidence="8 15" id="KW-0547">Nucleotide-binding</keyword>
<keyword evidence="11 15" id="KW-0648">Protein biosynthesis</keyword>
<comment type="function">
    <text evidence="13 15">Catalyzes the attachment of isoleucine to tRNA(Ile). As IleRS can inadvertently accommodate and process structurally similar amino acids such as valine, to avoid such errors it has two additional distinct tRNA(Ile)-dependent editing activities. One activity is designated as 'pretransfer' editing and involves the hydrolysis of activated Val-AMP. The other activity is designated 'posttransfer' editing and involves deacylation of mischarged Val-tRNA(Ile).</text>
</comment>
<dbReference type="InterPro" id="IPR033709">
    <property type="entry name" value="Anticodon_Ile_ABEc"/>
</dbReference>
<dbReference type="Proteomes" id="UP000176974">
    <property type="component" value="Unassembled WGS sequence"/>
</dbReference>
<reference evidence="18 19" key="1">
    <citation type="journal article" date="2016" name="Nat. Commun.">
        <title>Thousands of microbial genomes shed light on interconnected biogeochemical processes in an aquifer system.</title>
        <authorList>
            <person name="Anantharaman K."/>
            <person name="Brown C.T."/>
            <person name="Hug L.A."/>
            <person name="Sharon I."/>
            <person name="Castelle C.J."/>
            <person name="Probst A.J."/>
            <person name="Thomas B.C."/>
            <person name="Singh A."/>
            <person name="Wilkins M.J."/>
            <person name="Karaoz U."/>
            <person name="Brodie E.L."/>
            <person name="Williams K.H."/>
            <person name="Hubbard S.S."/>
            <person name="Banfield J.F."/>
        </authorList>
    </citation>
    <scope>NUCLEOTIDE SEQUENCE [LARGE SCALE GENOMIC DNA]</scope>
</reference>
<feature type="binding site" evidence="15">
    <location>
        <position position="619"/>
    </location>
    <ligand>
        <name>ATP</name>
        <dbReference type="ChEBI" id="CHEBI:30616"/>
    </ligand>
</feature>
<dbReference type="GO" id="GO:0002161">
    <property type="term" value="F:aminoacyl-tRNA deacylase activity"/>
    <property type="evidence" value="ECO:0007669"/>
    <property type="project" value="InterPro"/>
</dbReference>
<dbReference type="GO" id="GO:0004822">
    <property type="term" value="F:isoleucine-tRNA ligase activity"/>
    <property type="evidence" value="ECO:0007669"/>
    <property type="project" value="UniProtKB-UniRule"/>
</dbReference>
<evidence type="ECO:0000256" key="7">
    <source>
        <dbReference type="ARBA" id="ARBA00022723"/>
    </source>
</evidence>
<comment type="domain">
    <text evidence="15">IleRS has two distinct active sites: one for aminoacylation and one for editing. The misactivated valine is translocated from the active site to the editing site, which sterically excludes the correctly activated isoleucine. The single editing site contains two valyl binding pockets, one specific for each substrate (Val-AMP or Val-tRNA(Ile)).</text>
</comment>
<gene>
    <name evidence="15" type="primary">ileS</name>
    <name evidence="18" type="ORF">A2815_02590</name>
</gene>
<dbReference type="PROSITE" id="PS00178">
    <property type="entry name" value="AA_TRNA_LIGASE_I"/>
    <property type="match status" value="1"/>
</dbReference>
<dbReference type="Gene3D" id="1.10.730.10">
    <property type="entry name" value="Isoleucyl-tRNA Synthetase, Domain 1"/>
    <property type="match status" value="1"/>
</dbReference>
<comment type="catalytic activity">
    <reaction evidence="14 15">
        <text>tRNA(Ile) + L-isoleucine + ATP = L-isoleucyl-tRNA(Ile) + AMP + diphosphate</text>
        <dbReference type="Rhea" id="RHEA:11060"/>
        <dbReference type="Rhea" id="RHEA-COMP:9666"/>
        <dbReference type="Rhea" id="RHEA-COMP:9695"/>
        <dbReference type="ChEBI" id="CHEBI:30616"/>
        <dbReference type="ChEBI" id="CHEBI:33019"/>
        <dbReference type="ChEBI" id="CHEBI:58045"/>
        <dbReference type="ChEBI" id="CHEBI:78442"/>
        <dbReference type="ChEBI" id="CHEBI:78528"/>
        <dbReference type="ChEBI" id="CHEBI:456215"/>
        <dbReference type="EC" id="6.1.1.5"/>
    </reaction>
</comment>
<evidence type="ECO:0000256" key="2">
    <source>
        <dbReference type="ARBA" id="ARBA00004496"/>
    </source>
</evidence>
<dbReference type="InterPro" id="IPR001412">
    <property type="entry name" value="aa-tRNA-synth_I_CS"/>
</dbReference>
<evidence type="ECO:0000256" key="12">
    <source>
        <dbReference type="ARBA" id="ARBA00023146"/>
    </source>
</evidence>
<comment type="subunit">
    <text evidence="4 15">Monomer.</text>
</comment>
<evidence type="ECO:0000259" key="17">
    <source>
        <dbReference type="Pfam" id="PF08264"/>
    </source>
</evidence>
<feature type="domain" description="Methionyl/Valyl/Leucyl/Isoleucyl-tRNA synthetase anticodon-binding" evidence="17">
    <location>
        <begin position="707"/>
        <end position="851"/>
    </location>
</feature>
<evidence type="ECO:0000256" key="8">
    <source>
        <dbReference type="ARBA" id="ARBA00022741"/>
    </source>
</evidence>
<keyword evidence="6 15" id="KW-0436">Ligase</keyword>
<dbReference type="InterPro" id="IPR023586">
    <property type="entry name" value="Ile-tRNA-ligase_type2"/>
</dbReference>
<dbReference type="NCBIfam" id="TIGR00392">
    <property type="entry name" value="ileS"/>
    <property type="match status" value="1"/>
</dbReference>
<evidence type="ECO:0000256" key="4">
    <source>
        <dbReference type="ARBA" id="ARBA00011245"/>
    </source>
</evidence>
<keyword evidence="5 15" id="KW-0963">Cytoplasm</keyword>
<feature type="domain" description="Aminoacyl-tRNA synthetase class Ia" evidence="16">
    <location>
        <begin position="10"/>
        <end position="650"/>
    </location>
</feature>
<keyword evidence="12 15" id="KW-0030">Aminoacyl-tRNA synthetase</keyword>
<evidence type="ECO:0000256" key="11">
    <source>
        <dbReference type="ARBA" id="ARBA00022917"/>
    </source>
</evidence>
<evidence type="ECO:0000256" key="13">
    <source>
        <dbReference type="ARBA" id="ARBA00025217"/>
    </source>
</evidence>
<feature type="short sequence motif" description="'HIGH' region" evidence="15">
    <location>
        <begin position="41"/>
        <end position="51"/>
    </location>
</feature>
<evidence type="ECO:0000256" key="5">
    <source>
        <dbReference type="ARBA" id="ARBA00022490"/>
    </source>
</evidence>
<accession>A0A1G2FEH7</accession>
<evidence type="ECO:0000256" key="6">
    <source>
        <dbReference type="ARBA" id="ARBA00022598"/>
    </source>
</evidence>
<evidence type="ECO:0000256" key="10">
    <source>
        <dbReference type="ARBA" id="ARBA00022840"/>
    </source>
</evidence>
<dbReference type="CDD" id="cd07961">
    <property type="entry name" value="Anticodon_Ia_Ile_ABEc"/>
    <property type="match status" value="1"/>
</dbReference>
<dbReference type="InterPro" id="IPR014729">
    <property type="entry name" value="Rossmann-like_a/b/a_fold"/>
</dbReference>
<dbReference type="InterPro" id="IPR002301">
    <property type="entry name" value="Ile-tRNA-ligase"/>
</dbReference>
<dbReference type="InterPro" id="IPR009008">
    <property type="entry name" value="Val/Leu/Ile-tRNA-synth_edit"/>
</dbReference>
<dbReference type="Pfam" id="PF08264">
    <property type="entry name" value="Anticodon_1"/>
    <property type="match status" value="1"/>
</dbReference>
<evidence type="ECO:0000256" key="9">
    <source>
        <dbReference type="ARBA" id="ARBA00022833"/>
    </source>
</evidence>
<organism evidence="18 19">
    <name type="scientific">Candidatus Portnoybacteria bacterium RIFCSPHIGHO2_01_FULL_40_12b</name>
    <dbReference type="NCBI Taxonomy" id="1801994"/>
    <lineage>
        <taxon>Bacteria</taxon>
        <taxon>Candidatus Portnoyibacteriota</taxon>
    </lineage>
</organism>
<evidence type="ECO:0000313" key="18">
    <source>
        <dbReference type="EMBL" id="OGZ35961.1"/>
    </source>
</evidence>
<comment type="similarity">
    <text evidence="3 15">Belongs to the class-I aminoacyl-tRNA synthetase family. IleS type 2 subfamily.</text>
</comment>
<keyword evidence="7 15" id="KW-0479">Metal-binding</keyword>
<dbReference type="PANTHER" id="PTHR42780:SF1">
    <property type="entry name" value="ISOLEUCINE--TRNA LIGASE, CYTOPLASMIC"/>
    <property type="match status" value="1"/>
</dbReference>
<dbReference type="EMBL" id="MHMY01000003">
    <property type="protein sequence ID" value="OGZ35961.1"/>
    <property type="molecule type" value="Genomic_DNA"/>
</dbReference>
<dbReference type="Gene3D" id="3.40.50.620">
    <property type="entry name" value="HUPs"/>
    <property type="match status" value="2"/>
</dbReference>
<dbReference type="Pfam" id="PF00133">
    <property type="entry name" value="tRNA-synt_1"/>
    <property type="match status" value="1"/>
</dbReference>
<dbReference type="Pfam" id="PF19302">
    <property type="entry name" value="DUF5915"/>
    <property type="match status" value="1"/>
</dbReference>
<dbReference type="GO" id="GO:0008270">
    <property type="term" value="F:zinc ion binding"/>
    <property type="evidence" value="ECO:0007669"/>
    <property type="project" value="UniProtKB-UniRule"/>
</dbReference>
<dbReference type="HAMAP" id="MF_02003">
    <property type="entry name" value="Ile_tRNA_synth_type2"/>
    <property type="match status" value="1"/>
</dbReference>
<evidence type="ECO:0000256" key="3">
    <source>
        <dbReference type="ARBA" id="ARBA00007078"/>
    </source>
</evidence>
<dbReference type="GO" id="GO:0006428">
    <property type="term" value="P:isoleucyl-tRNA aminoacylation"/>
    <property type="evidence" value="ECO:0007669"/>
    <property type="project" value="UniProtKB-UniRule"/>
</dbReference>
<name>A0A1G2FEH7_9BACT</name>
<dbReference type="FunFam" id="3.40.50.620:FF:000075">
    <property type="entry name" value="Isoleucine--tRNA ligase"/>
    <property type="match status" value="1"/>
</dbReference>
<comment type="cofactor">
    <cofactor evidence="1 15">
        <name>Zn(2+)</name>
        <dbReference type="ChEBI" id="CHEBI:29105"/>
    </cofactor>
</comment>
<dbReference type="GO" id="GO:0005524">
    <property type="term" value="F:ATP binding"/>
    <property type="evidence" value="ECO:0007669"/>
    <property type="project" value="UniProtKB-UniRule"/>
</dbReference>
<dbReference type="FunFam" id="3.40.50.620:FF:000063">
    <property type="entry name" value="Isoleucine--tRNA ligase"/>
    <property type="match status" value="1"/>
</dbReference>
<dbReference type="SUPFAM" id="SSF52374">
    <property type="entry name" value="Nucleotidylyl transferase"/>
    <property type="match status" value="1"/>
</dbReference>
<protein>
    <recommendedName>
        <fullName evidence="15">Isoleucine--tRNA ligase</fullName>
        <ecNumber evidence="15">6.1.1.5</ecNumber>
    </recommendedName>
    <alternativeName>
        <fullName evidence="15">Isoleucyl-tRNA synthetase</fullName>
        <shortName evidence="15">IleRS</shortName>
    </alternativeName>
</protein>
<keyword evidence="10 15" id="KW-0067">ATP-binding</keyword>
<dbReference type="GO" id="GO:0005737">
    <property type="term" value="C:cytoplasm"/>
    <property type="evidence" value="ECO:0007669"/>
    <property type="project" value="UniProtKB-SubCell"/>
</dbReference>
<dbReference type="InterPro" id="IPR009080">
    <property type="entry name" value="tRNAsynth_Ia_anticodon-bd"/>
</dbReference>
<dbReference type="PRINTS" id="PR00984">
    <property type="entry name" value="TRNASYNTHILE"/>
</dbReference>
<comment type="caution">
    <text evidence="18">The sequence shown here is derived from an EMBL/GenBank/DDBJ whole genome shotgun (WGS) entry which is preliminary data.</text>
</comment>
<dbReference type="InterPro" id="IPR002300">
    <property type="entry name" value="aa-tRNA-synth_Ia"/>
</dbReference>
<evidence type="ECO:0000256" key="1">
    <source>
        <dbReference type="ARBA" id="ARBA00001947"/>
    </source>
</evidence>
<keyword evidence="9 15" id="KW-0862">Zinc</keyword>
<feature type="short sequence motif" description="'KMSKS' region" evidence="15">
    <location>
        <begin position="616"/>
        <end position="620"/>
    </location>
</feature>
<dbReference type="InterPro" id="IPR013155">
    <property type="entry name" value="M/V/L/I-tRNA-synth_anticd-bd"/>
</dbReference>
<dbReference type="PANTHER" id="PTHR42780">
    <property type="entry name" value="SOLEUCYL-TRNA SYNTHETASE"/>
    <property type="match status" value="1"/>
</dbReference>
<dbReference type="SUPFAM" id="SSF50677">
    <property type="entry name" value="ValRS/IleRS/LeuRS editing domain"/>
    <property type="match status" value="1"/>
</dbReference>
<evidence type="ECO:0000259" key="16">
    <source>
        <dbReference type="Pfam" id="PF00133"/>
    </source>
</evidence>
<evidence type="ECO:0000256" key="15">
    <source>
        <dbReference type="HAMAP-Rule" id="MF_02003"/>
    </source>
</evidence>